<evidence type="ECO:0000256" key="4">
    <source>
        <dbReference type="ARBA" id="ARBA00023163"/>
    </source>
</evidence>
<dbReference type="PRINTS" id="PR00039">
    <property type="entry name" value="HTHLYSR"/>
</dbReference>
<dbReference type="InterPro" id="IPR050950">
    <property type="entry name" value="HTH-type_LysR_regulators"/>
</dbReference>
<feature type="domain" description="HTH lysR-type" evidence="5">
    <location>
        <begin position="1"/>
        <end position="57"/>
    </location>
</feature>
<keyword evidence="7" id="KW-1185">Reference proteome</keyword>
<keyword evidence="2" id="KW-0805">Transcription regulation</keyword>
<dbReference type="InterPro" id="IPR000847">
    <property type="entry name" value="LysR_HTH_N"/>
</dbReference>
<evidence type="ECO:0000313" key="7">
    <source>
        <dbReference type="Proteomes" id="UP001438008"/>
    </source>
</evidence>
<dbReference type="InterPro" id="IPR036388">
    <property type="entry name" value="WH-like_DNA-bd_sf"/>
</dbReference>
<dbReference type="InterPro" id="IPR036390">
    <property type="entry name" value="WH_DNA-bd_sf"/>
</dbReference>
<protein>
    <submittedName>
        <fullName evidence="6">LysR family transcriptional regulator</fullName>
    </submittedName>
</protein>
<dbReference type="InterPro" id="IPR005119">
    <property type="entry name" value="LysR_subst-bd"/>
</dbReference>
<gene>
    <name evidence="6" type="ORF">WMO29_07295</name>
</gene>
<dbReference type="Pfam" id="PF00126">
    <property type="entry name" value="HTH_1"/>
    <property type="match status" value="1"/>
</dbReference>
<proteinExistence type="inferred from homology"/>
<dbReference type="Gene3D" id="1.10.10.10">
    <property type="entry name" value="Winged helix-like DNA-binding domain superfamily/Winged helix DNA-binding domain"/>
    <property type="match status" value="1"/>
</dbReference>
<dbReference type="PROSITE" id="PS50931">
    <property type="entry name" value="HTH_LYSR"/>
    <property type="match status" value="1"/>
</dbReference>
<dbReference type="SUPFAM" id="SSF53850">
    <property type="entry name" value="Periplasmic binding protein-like II"/>
    <property type="match status" value="1"/>
</dbReference>
<dbReference type="Gene3D" id="3.40.190.290">
    <property type="match status" value="1"/>
</dbReference>
<keyword evidence="3" id="KW-0238">DNA-binding</keyword>
<dbReference type="PANTHER" id="PTHR30419">
    <property type="entry name" value="HTH-TYPE TRANSCRIPTIONAL REGULATOR YBHD"/>
    <property type="match status" value="1"/>
</dbReference>
<reference evidence="6 7" key="1">
    <citation type="submission" date="2024-03" db="EMBL/GenBank/DDBJ databases">
        <title>Human intestinal bacterial collection.</title>
        <authorList>
            <person name="Pauvert C."/>
            <person name="Hitch T.C.A."/>
            <person name="Clavel T."/>
        </authorList>
    </citation>
    <scope>NUCLEOTIDE SEQUENCE [LARGE SCALE GENOMIC DNA]</scope>
    <source>
        <strain evidence="6 7">CLA-AA-H132</strain>
    </source>
</reference>
<evidence type="ECO:0000256" key="2">
    <source>
        <dbReference type="ARBA" id="ARBA00023015"/>
    </source>
</evidence>
<evidence type="ECO:0000256" key="3">
    <source>
        <dbReference type="ARBA" id="ARBA00023125"/>
    </source>
</evidence>
<evidence type="ECO:0000259" key="5">
    <source>
        <dbReference type="PROSITE" id="PS50931"/>
    </source>
</evidence>
<comment type="similarity">
    <text evidence="1">Belongs to the LysR transcriptional regulatory family.</text>
</comment>
<organism evidence="6 7">
    <name type="scientific">Laedolimicola intestinihominis</name>
    <dbReference type="NCBI Taxonomy" id="3133166"/>
    <lineage>
        <taxon>Bacteria</taxon>
        <taxon>Bacillati</taxon>
        <taxon>Bacillota</taxon>
        <taxon>Clostridia</taxon>
        <taxon>Lachnospirales</taxon>
        <taxon>Lachnospiraceae</taxon>
        <taxon>Laedolimicola</taxon>
    </lineage>
</organism>
<accession>A0ABV1FG04</accession>
<dbReference type="RefSeq" id="WP_349164358.1">
    <property type="nucleotide sequence ID" value="NZ_JBBMFE010000005.1"/>
</dbReference>
<comment type="caution">
    <text evidence="6">The sequence shown here is derived from an EMBL/GenBank/DDBJ whole genome shotgun (WGS) entry which is preliminary data.</text>
</comment>
<dbReference type="Proteomes" id="UP001438008">
    <property type="component" value="Unassembled WGS sequence"/>
</dbReference>
<keyword evidence="4" id="KW-0804">Transcription</keyword>
<dbReference type="EMBL" id="JBBMFE010000005">
    <property type="protein sequence ID" value="MEQ2472293.1"/>
    <property type="molecule type" value="Genomic_DNA"/>
</dbReference>
<dbReference type="SUPFAM" id="SSF46785">
    <property type="entry name" value="Winged helix' DNA-binding domain"/>
    <property type="match status" value="1"/>
</dbReference>
<evidence type="ECO:0000313" key="6">
    <source>
        <dbReference type="EMBL" id="MEQ2472293.1"/>
    </source>
</evidence>
<evidence type="ECO:0000256" key="1">
    <source>
        <dbReference type="ARBA" id="ARBA00009437"/>
    </source>
</evidence>
<dbReference type="Pfam" id="PF03466">
    <property type="entry name" value="LysR_substrate"/>
    <property type="match status" value="2"/>
</dbReference>
<name>A0ABV1FG04_9FIRM</name>
<dbReference type="CDD" id="cd05466">
    <property type="entry name" value="PBP2_LTTR_substrate"/>
    <property type="match status" value="1"/>
</dbReference>
<sequence length="316" mass="36206">MFRGMEYVYAVYQEKSISRAAERLCISQPSLSANIKRIEGKVGYPLFDRSTKPLSLTECGERYIRSVEQIMAIENEFSDYVNDWGDLKTGNLVLGGSSLFASWVLPGLIGRFSVRYPKVHVELIEESTAELARLLQQGRIDMMLDNCRLDPRLFDHAVYREETLFLAVPRQFPAAEQAAAYILSKEMIETGKWKEKSVKPVPLKFFTEAPFVMLKPENDTRKRAVEILERAGISPEISLELDQQLTSYHVVCSGLGIAFVSDTLIREVPARSDVAYFKLPEDRRSRNLSFYWKAGRYRTRAMEEFLKHTTTPVPQI</sequence>